<name>A0A2G6KHD7_9BACT</name>
<evidence type="ECO:0000313" key="2">
    <source>
        <dbReference type="Proteomes" id="UP000230821"/>
    </source>
</evidence>
<dbReference type="EMBL" id="PDSK01000065">
    <property type="protein sequence ID" value="PIE35064.1"/>
    <property type="molecule type" value="Genomic_DNA"/>
</dbReference>
<sequence>MYDKAIERYIQALLDIATALEQHHEARTAFEAIFLTRIVHDGFLQAVTEQDENRILYENRPGEEFLLWHGAVPGVKMHWNSIGWIFPFSTSEEVENSYEIITRSKLALKSWAGLRQFWLSCRMRFQEAPLSIPTNIVKVRVVGEECRQAMRVLKKHPPNLRYVAKILQERSHPTSYLKHQIHLKLVIGEQLEPYAQLPR</sequence>
<reference evidence="1 2" key="1">
    <citation type="submission" date="2017-10" db="EMBL/GenBank/DDBJ databases">
        <title>Novel microbial diversity and functional potential in the marine mammal oral microbiome.</title>
        <authorList>
            <person name="Dudek N.K."/>
            <person name="Sun C.L."/>
            <person name="Burstein D."/>
            <person name="Kantor R.S."/>
            <person name="Aliaga Goltsman D.S."/>
            <person name="Bik E.M."/>
            <person name="Thomas B.C."/>
            <person name="Banfield J.F."/>
            <person name="Relman D.A."/>
        </authorList>
    </citation>
    <scope>NUCLEOTIDE SEQUENCE [LARGE SCALE GENOMIC DNA]</scope>
    <source>
        <strain evidence="1">DOLJORAL78_47_16</strain>
    </source>
</reference>
<accession>A0A2G6KHD7</accession>
<comment type="caution">
    <text evidence="1">The sequence shown here is derived from an EMBL/GenBank/DDBJ whole genome shotgun (WGS) entry which is preliminary data.</text>
</comment>
<evidence type="ECO:0000313" key="1">
    <source>
        <dbReference type="EMBL" id="PIE35064.1"/>
    </source>
</evidence>
<dbReference type="Proteomes" id="UP000230821">
    <property type="component" value="Unassembled WGS sequence"/>
</dbReference>
<organism evidence="1 2">
    <name type="scientific">candidate division KSB3 bacterium</name>
    <dbReference type="NCBI Taxonomy" id="2044937"/>
    <lineage>
        <taxon>Bacteria</taxon>
        <taxon>candidate division KSB3</taxon>
    </lineage>
</organism>
<proteinExistence type="predicted"/>
<dbReference type="AlphaFoldDB" id="A0A2G6KHD7"/>
<gene>
    <name evidence="1" type="ORF">CSA56_05720</name>
</gene>
<protein>
    <submittedName>
        <fullName evidence="1">Uncharacterized protein</fullName>
    </submittedName>
</protein>